<dbReference type="Proteomes" id="UP001551675">
    <property type="component" value="Unassembled WGS sequence"/>
</dbReference>
<dbReference type="EMBL" id="JBFALK010000003">
    <property type="protein sequence ID" value="MEV0968757.1"/>
    <property type="molecule type" value="Genomic_DNA"/>
</dbReference>
<accession>A0ABV3GBQ8</accession>
<evidence type="ECO:0000256" key="2">
    <source>
        <dbReference type="SAM" id="SignalP"/>
    </source>
</evidence>
<organism evidence="4 5">
    <name type="scientific">Microtetraspora glauca</name>
    <dbReference type="NCBI Taxonomy" id="1996"/>
    <lineage>
        <taxon>Bacteria</taxon>
        <taxon>Bacillati</taxon>
        <taxon>Actinomycetota</taxon>
        <taxon>Actinomycetes</taxon>
        <taxon>Streptosporangiales</taxon>
        <taxon>Streptosporangiaceae</taxon>
        <taxon>Microtetraspora</taxon>
    </lineage>
</organism>
<proteinExistence type="predicted"/>
<keyword evidence="5" id="KW-1185">Reference proteome</keyword>
<reference evidence="4 5" key="1">
    <citation type="submission" date="2024-06" db="EMBL/GenBank/DDBJ databases">
        <title>The Natural Products Discovery Center: Release of the First 8490 Sequenced Strains for Exploring Actinobacteria Biosynthetic Diversity.</title>
        <authorList>
            <person name="Kalkreuter E."/>
            <person name="Kautsar S.A."/>
            <person name="Yang D."/>
            <person name="Bader C.D."/>
            <person name="Teijaro C.N."/>
            <person name="Fluegel L."/>
            <person name="Davis C.M."/>
            <person name="Simpson J.R."/>
            <person name="Lauterbach L."/>
            <person name="Steele A.D."/>
            <person name="Gui C."/>
            <person name="Meng S."/>
            <person name="Li G."/>
            <person name="Viehrig K."/>
            <person name="Ye F."/>
            <person name="Su P."/>
            <person name="Kiefer A.F."/>
            <person name="Nichols A."/>
            <person name="Cepeda A.J."/>
            <person name="Yan W."/>
            <person name="Fan B."/>
            <person name="Jiang Y."/>
            <person name="Adhikari A."/>
            <person name="Zheng C.-J."/>
            <person name="Schuster L."/>
            <person name="Cowan T.M."/>
            <person name="Smanski M.J."/>
            <person name="Chevrette M.G."/>
            <person name="De Carvalho L.P.S."/>
            <person name="Shen B."/>
        </authorList>
    </citation>
    <scope>NUCLEOTIDE SEQUENCE [LARGE SCALE GENOMIC DNA]</scope>
    <source>
        <strain evidence="4 5">NPDC050100</strain>
    </source>
</reference>
<dbReference type="RefSeq" id="WP_358131558.1">
    <property type="nucleotide sequence ID" value="NZ_JBFALK010000003.1"/>
</dbReference>
<dbReference type="Pfam" id="PF13485">
    <property type="entry name" value="Peptidase_MA_2"/>
    <property type="match status" value="1"/>
</dbReference>
<feature type="chain" id="PRO_5046043419" description="Peptidase MA-like domain-containing protein" evidence="2">
    <location>
        <begin position="25"/>
        <end position="297"/>
    </location>
</feature>
<sequence length="297" mass="30531">MRAVVRLGAAVLVAGAVTALPADAPPDRALATARAVMGEHPEMWAGASLVRGQHALVIGGRTAADPRSASRSLSAPGARPEVRSGSVPVAGLAAVADSARRTVARVWGSVDAVILVPATDAQAAVLASPAGVTGLAALADVDHVIVAPSGFARLSETGRRVVLAHELTHVATGAAVAGDMPAWLVEGFADYVGYLDSGLTARAVASELAAEVRAGTLPAALPGREAFRPGSVRLPQAYEEAWLACRYIAERYGERALVALYRAASDHDLATALVKTLGTNLAELTAAWREYVRSELA</sequence>
<feature type="domain" description="Peptidase MA-like" evidence="3">
    <location>
        <begin position="94"/>
        <end position="293"/>
    </location>
</feature>
<feature type="region of interest" description="Disordered" evidence="1">
    <location>
        <begin position="61"/>
        <end position="81"/>
    </location>
</feature>
<dbReference type="InterPro" id="IPR039568">
    <property type="entry name" value="Peptidase_MA-like_dom"/>
</dbReference>
<protein>
    <recommendedName>
        <fullName evidence="3">Peptidase MA-like domain-containing protein</fullName>
    </recommendedName>
</protein>
<evidence type="ECO:0000313" key="5">
    <source>
        <dbReference type="Proteomes" id="UP001551675"/>
    </source>
</evidence>
<comment type="caution">
    <text evidence="4">The sequence shown here is derived from an EMBL/GenBank/DDBJ whole genome shotgun (WGS) entry which is preliminary data.</text>
</comment>
<feature type="signal peptide" evidence="2">
    <location>
        <begin position="1"/>
        <end position="24"/>
    </location>
</feature>
<evidence type="ECO:0000313" key="4">
    <source>
        <dbReference type="EMBL" id="MEV0968757.1"/>
    </source>
</evidence>
<evidence type="ECO:0000256" key="1">
    <source>
        <dbReference type="SAM" id="MobiDB-lite"/>
    </source>
</evidence>
<dbReference type="SUPFAM" id="SSF55486">
    <property type="entry name" value="Metalloproteases ('zincins'), catalytic domain"/>
    <property type="match status" value="1"/>
</dbReference>
<name>A0ABV3GBQ8_MICGL</name>
<evidence type="ECO:0000259" key="3">
    <source>
        <dbReference type="Pfam" id="PF13485"/>
    </source>
</evidence>
<gene>
    <name evidence="4" type="ORF">AB0I59_08990</name>
</gene>
<keyword evidence="2" id="KW-0732">Signal</keyword>